<dbReference type="PROSITE" id="PS51384">
    <property type="entry name" value="FAD_FR"/>
    <property type="match status" value="1"/>
</dbReference>
<dbReference type="SUPFAM" id="SSF52343">
    <property type="entry name" value="Ferredoxin reductase-like, C-terminal NADP-linked domain"/>
    <property type="match status" value="1"/>
</dbReference>
<dbReference type="EMBL" id="PFLW01000071">
    <property type="protein sequence ID" value="PIY88745.1"/>
    <property type="molecule type" value="Genomic_DNA"/>
</dbReference>
<dbReference type="Proteomes" id="UP000230767">
    <property type="component" value="Unassembled WGS sequence"/>
</dbReference>
<accession>A0A2M7R5P6</accession>
<dbReference type="InterPro" id="IPR013785">
    <property type="entry name" value="Aldolase_TIM"/>
</dbReference>
<gene>
    <name evidence="5" type="ORF">COY73_02870</name>
</gene>
<feature type="domain" description="FAD-binding FR-type" evidence="4">
    <location>
        <begin position="312"/>
        <end position="401"/>
    </location>
</feature>
<evidence type="ECO:0000259" key="4">
    <source>
        <dbReference type="PROSITE" id="PS51384"/>
    </source>
</evidence>
<organism evidence="5 6">
    <name type="scientific">Candidatus Nealsonbacteria bacterium CG_4_10_14_0_8_um_filter_37_14</name>
    <dbReference type="NCBI Taxonomy" id="1974684"/>
    <lineage>
        <taxon>Bacteria</taxon>
        <taxon>Candidatus Nealsoniibacteriota</taxon>
    </lineage>
</organism>
<dbReference type="Gene3D" id="3.20.20.70">
    <property type="entry name" value="Aldolase class I"/>
    <property type="match status" value="1"/>
</dbReference>
<dbReference type="GO" id="GO:0006207">
    <property type="term" value="P:'de novo' pyrimidine nucleobase biosynthetic process"/>
    <property type="evidence" value="ECO:0007669"/>
    <property type="project" value="InterPro"/>
</dbReference>
<sequence length="554" mass="61318">MEEYTSRDISRSRSKYKIFNKKISGPFTIPSGIVTTGISILEKIANEIPEIGILTTKSIGPEPRKGNREPIIAQYSPFSFINAVGLCNPGVEEFRKRISKIKISPDKFLLTSIFGSDEKEFKEVAEKLVEFTDGFELNISCPHSEKYGQVVGQDNAILEKITKSIVSLGKPVFVKISPNLDVKETVKAAISGGTSGITAVNTKGPELYLWDGYPVLSNKLGGISGKAILELGLTSVKKIREITDLPIIACGGISTRVEVERYKEAGANFFGIGSALAGMNTEEIKQYFHDLLIDLKKGTDNASSLLKEKLNMDYQKYTVRENKSLADDLFLLRLDGEIKIEPGQFIFAWLPEKGEKPFSVLDDVPLTLLIQKRGYFTNELSKLKENDFIYIRGPYGNSPKLNEAILLVGGGTGIAALYLFAKKYKKTAVLLGAKDKNHLPYLEKFKVLCEELYLTTENGEMGHKGRATDILPEIIKKTNPEGCLNCGPEAMVKMAIDIESQYLNPEKIYSSIEFLTKCGIGLCGSCATSNGYRSCVDGTFLKNNQIFHKSQLRF</sequence>
<dbReference type="PANTHER" id="PTHR43513:SF3">
    <property type="entry name" value="DIHYDROOROTATE DEHYDROGENASE B (NAD(+)), ELECTRON TRANSFER SUBUNIT-RELATED"/>
    <property type="match status" value="1"/>
</dbReference>
<dbReference type="PANTHER" id="PTHR43513">
    <property type="entry name" value="DIHYDROOROTATE DEHYDROGENASE B (NAD(+)), ELECTRON TRANSFER SUBUNIT"/>
    <property type="match status" value="1"/>
</dbReference>
<comment type="pathway">
    <text evidence="2">Pyrimidine metabolism; UMP biosynthesis via de novo pathway.</text>
</comment>
<dbReference type="GO" id="GO:0044205">
    <property type="term" value="P:'de novo' UMP biosynthetic process"/>
    <property type="evidence" value="ECO:0007669"/>
    <property type="project" value="UniProtKB-UniPathway"/>
</dbReference>
<name>A0A2M7R5P6_9BACT</name>
<dbReference type="PROSITE" id="PS00912">
    <property type="entry name" value="DHODEHASE_2"/>
    <property type="match status" value="1"/>
</dbReference>
<proteinExistence type="predicted"/>
<evidence type="ECO:0000256" key="1">
    <source>
        <dbReference type="ARBA" id="ARBA00001917"/>
    </source>
</evidence>
<evidence type="ECO:0000256" key="3">
    <source>
        <dbReference type="ARBA" id="ARBA00023002"/>
    </source>
</evidence>
<keyword evidence="3" id="KW-0560">Oxidoreductase</keyword>
<dbReference type="GO" id="GO:0005737">
    <property type="term" value="C:cytoplasm"/>
    <property type="evidence" value="ECO:0007669"/>
    <property type="project" value="InterPro"/>
</dbReference>
<dbReference type="SUPFAM" id="SSF51395">
    <property type="entry name" value="FMN-linked oxidoreductases"/>
    <property type="match status" value="1"/>
</dbReference>
<evidence type="ECO:0000313" key="6">
    <source>
        <dbReference type="Proteomes" id="UP000230767"/>
    </source>
</evidence>
<reference evidence="6" key="1">
    <citation type="submission" date="2017-09" db="EMBL/GenBank/DDBJ databases">
        <title>Depth-based differentiation of microbial function through sediment-hosted aquifers and enrichment of novel symbionts in the deep terrestrial subsurface.</title>
        <authorList>
            <person name="Probst A.J."/>
            <person name="Ladd B."/>
            <person name="Jarett J.K."/>
            <person name="Geller-Mcgrath D.E."/>
            <person name="Sieber C.M.K."/>
            <person name="Emerson J.B."/>
            <person name="Anantharaman K."/>
            <person name="Thomas B.C."/>
            <person name="Malmstrom R."/>
            <person name="Stieglmeier M."/>
            <person name="Klingl A."/>
            <person name="Woyke T."/>
            <person name="Ryan C.M."/>
            <person name="Banfield J.F."/>
        </authorList>
    </citation>
    <scope>NUCLEOTIDE SEQUENCE [LARGE SCALE GENOMIC DNA]</scope>
</reference>
<dbReference type="InterPro" id="IPR001295">
    <property type="entry name" value="Dihydroorotate_DH_CS"/>
</dbReference>
<protein>
    <submittedName>
        <fullName evidence="5">Dihydroorotate dehydrogenase</fullName>
    </submittedName>
</protein>
<dbReference type="Pfam" id="PF01180">
    <property type="entry name" value="DHO_dh"/>
    <property type="match status" value="1"/>
</dbReference>
<dbReference type="InterPro" id="IPR017927">
    <property type="entry name" value="FAD-bd_FR_type"/>
</dbReference>
<evidence type="ECO:0000256" key="2">
    <source>
        <dbReference type="ARBA" id="ARBA00004725"/>
    </source>
</evidence>
<dbReference type="Gene3D" id="2.40.30.10">
    <property type="entry name" value="Translation factors"/>
    <property type="match status" value="1"/>
</dbReference>
<dbReference type="SUPFAM" id="SSF63380">
    <property type="entry name" value="Riboflavin synthase domain-like"/>
    <property type="match status" value="1"/>
</dbReference>
<dbReference type="InterPro" id="IPR039261">
    <property type="entry name" value="FNR_nucleotide-bd"/>
</dbReference>
<comment type="cofactor">
    <cofactor evidence="1">
        <name>FMN</name>
        <dbReference type="ChEBI" id="CHEBI:58210"/>
    </cofactor>
</comment>
<dbReference type="InterPro" id="IPR017938">
    <property type="entry name" value="Riboflavin_synthase-like_b-brl"/>
</dbReference>
<evidence type="ECO:0000313" key="5">
    <source>
        <dbReference type="EMBL" id="PIY88745.1"/>
    </source>
</evidence>
<dbReference type="InterPro" id="IPR050353">
    <property type="entry name" value="PyrK_electron_transfer"/>
</dbReference>
<dbReference type="AlphaFoldDB" id="A0A2M7R5P6"/>
<dbReference type="UniPathway" id="UPA00070"/>
<comment type="caution">
    <text evidence="5">The sequence shown here is derived from an EMBL/GenBank/DDBJ whole genome shotgun (WGS) entry which is preliminary data.</text>
</comment>
<dbReference type="GO" id="GO:0004152">
    <property type="term" value="F:dihydroorotate dehydrogenase activity"/>
    <property type="evidence" value="ECO:0007669"/>
    <property type="project" value="UniProtKB-ARBA"/>
</dbReference>
<dbReference type="InterPro" id="IPR005720">
    <property type="entry name" value="Dihydroorotate_DH_cat"/>
</dbReference>
<dbReference type="Gene3D" id="3.40.50.80">
    <property type="entry name" value="Nucleotide-binding domain of ferredoxin-NADP reductase (FNR) module"/>
    <property type="match status" value="1"/>
</dbReference>